<dbReference type="InterPro" id="IPR035959">
    <property type="entry name" value="RutC-like_sf"/>
</dbReference>
<comment type="similarity">
    <text evidence="1">Belongs to the RutC family.</text>
</comment>
<name>A0A7X5VK24_9ACTN</name>
<reference evidence="3 4" key="1">
    <citation type="submission" date="2020-03" db="EMBL/GenBank/DDBJ databases">
        <title>Sequencing the genomes of 1000 actinobacteria strains.</title>
        <authorList>
            <person name="Klenk H.-P."/>
        </authorList>
    </citation>
    <scope>NUCLEOTIDE SEQUENCE [LARGE SCALE GENOMIC DNA]</scope>
    <source>
        <strain evidence="3 4">DSM 45490</strain>
    </source>
</reference>
<keyword evidence="3" id="KW-0378">Hydrolase</keyword>
<protein>
    <submittedName>
        <fullName evidence="3">2-iminobutanoate/2-iminopropanoate deaminase</fullName>
        <ecNumber evidence="3">3.5.99.10</ecNumber>
    </submittedName>
</protein>
<dbReference type="RefSeq" id="WP_238350570.1">
    <property type="nucleotide sequence ID" value="NZ_JAASRO010000001.1"/>
</dbReference>
<accession>A0A7X5VK24</accession>
<evidence type="ECO:0000256" key="1">
    <source>
        <dbReference type="ARBA" id="ARBA00010552"/>
    </source>
</evidence>
<dbReference type="Gene3D" id="3.30.1330.40">
    <property type="entry name" value="RutC-like"/>
    <property type="match status" value="1"/>
</dbReference>
<dbReference type="AlphaFoldDB" id="A0A7X5VK24"/>
<dbReference type="EC" id="3.5.99.10" evidence="3"/>
<dbReference type="InterPro" id="IPR006175">
    <property type="entry name" value="YjgF/YER057c/UK114"/>
</dbReference>
<keyword evidence="4" id="KW-1185">Reference proteome</keyword>
<keyword evidence="2" id="KW-0732">Signal</keyword>
<organism evidence="3 4">
    <name type="scientific">Kribbella shirazensis</name>
    <dbReference type="NCBI Taxonomy" id="1105143"/>
    <lineage>
        <taxon>Bacteria</taxon>
        <taxon>Bacillati</taxon>
        <taxon>Actinomycetota</taxon>
        <taxon>Actinomycetes</taxon>
        <taxon>Propionibacteriales</taxon>
        <taxon>Kribbellaceae</taxon>
        <taxon>Kribbella</taxon>
    </lineage>
</organism>
<dbReference type="PANTHER" id="PTHR11803">
    <property type="entry name" value="2-IMINOBUTANOATE/2-IMINOPROPANOATE DEAMINASE RIDA"/>
    <property type="match status" value="1"/>
</dbReference>
<dbReference type="NCBIfam" id="TIGR00004">
    <property type="entry name" value="Rid family detoxifying hydrolase"/>
    <property type="match status" value="1"/>
</dbReference>
<evidence type="ECO:0000256" key="2">
    <source>
        <dbReference type="SAM" id="SignalP"/>
    </source>
</evidence>
<feature type="chain" id="PRO_5031028045" evidence="2">
    <location>
        <begin position="32"/>
        <end position="164"/>
    </location>
</feature>
<evidence type="ECO:0000313" key="4">
    <source>
        <dbReference type="Proteomes" id="UP000555407"/>
    </source>
</evidence>
<sequence>MSRRLAVPVLAASLAGFTGLGIGLQTMSAQADDQSAAGHHRVLNSADAPAAIGPYSQGIGVGPQVFLSGQLPLDPVTNQIPPGATIRDQTRQVLENLSAVLESDGMALADVVSTTVYLADINDFAAFNEVYAEYFTDKPPARATVQVAQIPRGAKVEISAIAIR</sequence>
<dbReference type="InterPro" id="IPR006056">
    <property type="entry name" value="RidA"/>
</dbReference>
<dbReference type="GO" id="GO:0005829">
    <property type="term" value="C:cytosol"/>
    <property type="evidence" value="ECO:0007669"/>
    <property type="project" value="TreeGrafter"/>
</dbReference>
<proteinExistence type="inferred from homology"/>
<gene>
    <name evidence="3" type="ORF">BJY22_007584</name>
</gene>
<evidence type="ECO:0000313" key="3">
    <source>
        <dbReference type="EMBL" id="NIK61867.1"/>
    </source>
</evidence>
<dbReference type="GO" id="GO:0120241">
    <property type="term" value="F:2-iminobutanoate/2-iminopropanoate deaminase"/>
    <property type="evidence" value="ECO:0007669"/>
    <property type="project" value="UniProtKB-EC"/>
</dbReference>
<dbReference type="PANTHER" id="PTHR11803:SF39">
    <property type="entry name" value="2-IMINOBUTANOATE_2-IMINOPROPANOATE DEAMINASE"/>
    <property type="match status" value="1"/>
</dbReference>
<dbReference type="EMBL" id="JAASRO010000001">
    <property type="protein sequence ID" value="NIK61867.1"/>
    <property type="molecule type" value="Genomic_DNA"/>
</dbReference>
<dbReference type="FunFam" id="3.30.1330.40:FF:000001">
    <property type="entry name" value="L-PSP family endoribonuclease"/>
    <property type="match status" value="1"/>
</dbReference>
<dbReference type="CDD" id="cd00448">
    <property type="entry name" value="YjgF_YER057c_UK114_family"/>
    <property type="match status" value="1"/>
</dbReference>
<dbReference type="Pfam" id="PF01042">
    <property type="entry name" value="Ribonuc_L-PSP"/>
    <property type="match status" value="1"/>
</dbReference>
<dbReference type="SUPFAM" id="SSF55298">
    <property type="entry name" value="YjgF-like"/>
    <property type="match status" value="1"/>
</dbReference>
<feature type="signal peptide" evidence="2">
    <location>
        <begin position="1"/>
        <end position="31"/>
    </location>
</feature>
<comment type="caution">
    <text evidence="3">The sequence shown here is derived from an EMBL/GenBank/DDBJ whole genome shotgun (WGS) entry which is preliminary data.</text>
</comment>
<dbReference type="Proteomes" id="UP000555407">
    <property type="component" value="Unassembled WGS sequence"/>
</dbReference>